<dbReference type="EMBL" id="LR796238">
    <property type="protein sequence ID" value="CAB4130473.1"/>
    <property type="molecule type" value="Genomic_DNA"/>
</dbReference>
<organism evidence="1">
    <name type="scientific">uncultured Caudovirales phage</name>
    <dbReference type="NCBI Taxonomy" id="2100421"/>
    <lineage>
        <taxon>Viruses</taxon>
        <taxon>Duplodnaviria</taxon>
        <taxon>Heunggongvirae</taxon>
        <taxon>Uroviricota</taxon>
        <taxon>Caudoviricetes</taxon>
        <taxon>Peduoviridae</taxon>
        <taxon>Maltschvirus</taxon>
        <taxon>Maltschvirus maltsch</taxon>
    </lineage>
</organism>
<proteinExistence type="predicted"/>
<name>A0A6J5LB03_9CAUD</name>
<accession>A0A6J5LB03</accession>
<sequence>SVQKAVGEDHKCQAPFCRGSHYDLFIPMRKDAYIGQAGGQ</sequence>
<gene>
    <name evidence="1" type="ORF">UFOVP119_97</name>
</gene>
<evidence type="ECO:0000313" key="1">
    <source>
        <dbReference type="EMBL" id="CAB4130473.1"/>
    </source>
</evidence>
<protein>
    <submittedName>
        <fullName evidence="1">Uncharacterized protein</fullName>
    </submittedName>
</protein>
<reference evidence="1" key="1">
    <citation type="submission" date="2020-04" db="EMBL/GenBank/DDBJ databases">
        <authorList>
            <person name="Chiriac C."/>
            <person name="Salcher M."/>
            <person name="Ghai R."/>
            <person name="Kavagutti S V."/>
        </authorList>
    </citation>
    <scope>NUCLEOTIDE SEQUENCE</scope>
</reference>
<feature type="non-terminal residue" evidence="1">
    <location>
        <position position="1"/>
    </location>
</feature>